<gene>
    <name evidence="2" type="ORF">CU103_20590</name>
</gene>
<dbReference type="Proteomes" id="UP000241764">
    <property type="component" value="Unassembled WGS sequence"/>
</dbReference>
<dbReference type="OrthoDB" id="9789781at2"/>
<keyword evidence="3" id="KW-1185">Reference proteome</keyword>
<comment type="caution">
    <text evidence="2">The sequence shown here is derived from an EMBL/GenBank/DDBJ whole genome shotgun (WGS) entry which is preliminary data.</text>
</comment>
<dbReference type="Pfam" id="PF13338">
    <property type="entry name" value="AbiEi_4"/>
    <property type="match status" value="1"/>
</dbReference>
<evidence type="ECO:0000313" key="3">
    <source>
        <dbReference type="Proteomes" id="UP000241764"/>
    </source>
</evidence>
<name>A0A2P7B722_9HYPH</name>
<accession>A0A2P7B722</accession>
<feature type="domain" description="AbiEi antitoxin N-terminal" evidence="1">
    <location>
        <begin position="28"/>
        <end position="73"/>
    </location>
</feature>
<evidence type="ECO:0000259" key="1">
    <source>
        <dbReference type="Pfam" id="PF13338"/>
    </source>
</evidence>
<evidence type="ECO:0000313" key="2">
    <source>
        <dbReference type="EMBL" id="PSH62258.1"/>
    </source>
</evidence>
<dbReference type="InterPro" id="IPR025159">
    <property type="entry name" value="AbiEi_N"/>
</dbReference>
<reference evidence="3" key="1">
    <citation type="submission" date="2017-11" db="EMBL/GenBank/DDBJ databases">
        <authorList>
            <person name="Kuznetsova I."/>
            <person name="Sazanova A."/>
            <person name="Chirak E."/>
            <person name="Safronova V."/>
            <person name="Willems A."/>
        </authorList>
    </citation>
    <scope>NUCLEOTIDE SEQUENCE [LARGE SCALE GENOMIC DNA]</scope>
    <source>
        <strain evidence="3">CCBAU 03422</strain>
    </source>
</reference>
<dbReference type="AlphaFoldDB" id="A0A2P7B722"/>
<organism evidence="2 3">
    <name type="scientific">Phyllobacterium sophorae</name>
    <dbReference type="NCBI Taxonomy" id="1520277"/>
    <lineage>
        <taxon>Bacteria</taxon>
        <taxon>Pseudomonadati</taxon>
        <taxon>Pseudomonadota</taxon>
        <taxon>Alphaproteobacteria</taxon>
        <taxon>Hyphomicrobiales</taxon>
        <taxon>Phyllobacteriaceae</taxon>
        <taxon>Phyllobacterium</taxon>
    </lineage>
</organism>
<sequence>MIKPLLHPLGIEETSPSMASTTTQRLRALDLLKTRGMLRLKDFVSEGIGPETLARLVREAAVIRAARGLYQLPNINIEAAHALAEAAILVPKGVVCLTSALQYHELTLQMPSAVWMAIDRAAWRPKIDYPPIHFVRFTGWALTEGVERHRIENVDVPITDPARTIVDCFRYRTKVGLDVAMEGLREGLRRRRCTPDQLWQYARRTRVWSVMRPYVEAMVSDAA</sequence>
<dbReference type="EMBL" id="PGGM01000010">
    <property type="protein sequence ID" value="PSH62258.1"/>
    <property type="molecule type" value="Genomic_DNA"/>
</dbReference>
<protein>
    <submittedName>
        <fullName evidence="2">Transcriptional regulator</fullName>
    </submittedName>
</protein>
<proteinExistence type="predicted"/>